<protein>
    <submittedName>
        <fullName evidence="6">FAD binding domain-containing protein</fullName>
    </submittedName>
</protein>
<keyword evidence="2" id="KW-0274">FAD</keyword>
<dbReference type="Gene3D" id="3.40.462.10">
    <property type="entry name" value="FAD-linked oxidases, C-terminal domain"/>
    <property type="match status" value="1"/>
</dbReference>
<sequence length="592" mass="63780">MERSGSADQSAVDRPSNAGSVSRRGFLAAGVGAAALAGLTWSPAGAVPWGPQSTLAPPPDFPAGIPLSQQAYANWSKEIVLDHVWTATARSSDDVVTLANWAHRNGYTVRARGTMHGWSPLTVVPGAPVDRVLLVDTMVHLNSVEVHSDGEQSVVTAGAGASIESILTALQDHGLGWANSPAIGDLSIAGALAIGAHGATYPAAGETITPGQSFGSLSNLITAMTVVVWDSSSGSYTLREFARSDVESTAFLTHLGRTFVTSVTLQAGENYRLRCQSFTDIPWQELFAPPGSPGRTYASFVEASGRVEAIWFPFTSTPWLKIWTPTPVKPPESREVHGPYNYFFSDALPEAVTTPLGMVAKGLQAATPLFGASQFGAVAAGLVLTDTDDLWGWSKDVLFYLRHTTVRVVAGGGAVITKRSNIARVIHEMTTWLNERMTHLASMGQYPVNMPFEVRLCGVDDNGEVLVDSAGVPDLSAVRPRSDRDDWDTAIWMNVVSIPGTPGLPAFLRDMERWMVANYSGDYATFRPEWSKGWAFTNDAAYQDDEFLTRTIPATFRAGGDGNWDAALATFDKYDPHRVFSNTFIDRFMPSA</sequence>
<dbReference type="Pfam" id="PF09129">
    <property type="entry name" value="Chol_subst-bind"/>
    <property type="match status" value="1"/>
</dbReference>
<reference evidence="6" key="1">
    <citation type="submission" date="2019-07" db="EMBL/GenBank/DDBJ databases">
        <title>Genomic Encyclopedia of Type Strains, Phase IV (KMG-IV): sequencing the most valuable type-strain genomes for metagenomic binning, comparative biology and taxonomic classification.</title>
        <authorList>
            <person name="Goeker M."/>
        </authorList>
    </citation>
    <scope>NUCLEOTIDE SEQUENCE</scope>
    <source>
        <strain evidence="6">DSM 44596</strain>
    </source>
</reference>
<proteinExistence type="predicted"/>
<feature type="domain" description="FAD-binding PCMH-type" evidence="5">
    <location>
        <begin position="78"/>
        <end position="270"/>
    </location>
</feature>
<dbReference type="InterPro" id="IPR006311">
    <property type="entry name" value="TAT_signal"/>
</dbReference>
<dbReference type="InterPro" id="IPR016166">
    <property type="entry name" value="FAD-bd_PCMH"/>
</dbReference>
<dbReference type="PROSITE" id="PS51318">
    <property type="entry name" value="TAT"/>
    <property type="match status" value="1"/>
</dbReference>
<dbReference type="InterPro" id="IPR036318">
    <property type="entry name" value="FAD-bd_PCMH-like_sf"/>
</dbReference>
<dbReference type="Gene3D" id="3.30.465.10">
    <property type="match status" value="1"/>
</dbReference>
<dbReference type="GO" id="GO:0071949">
    <property type="term" value="F:FAD binding"/>
    <property type="evidence" value="ECO:0007669"/>
    <property type="project" value="InterPro"/>
</dbReference>
<dbReference type="Gene3D" id="1.10.45.10">
    <property type="entry name" value="Vanillyl-alcohol Oxidase, Chain A, domain 4"/>
    <property type="match status" value="1"/>
</dbReference>
<dbReference type="SUPFAM" id="SSF55103">
    <property type="entry name" value="FAD-linked oxidases, C-terminal domain"/>
    <property type="match status" value="1"/>
</dbReference>
<evidence type="ECO:0000256" key="2">
    <source>
        <dbReference type="ARBA" id="ARBA00022827"/>
    </source>
</evidence>
<dbReference type="InterPro" id="IPR016171">
    <property type="entry name" value="Vanillyl_alc_oxidase_C-sub2"/>
</dbReference>
<dbReference type="Gene3D" id="3.30.43.10">
    <property type="entry name" value="Uridine Diphospho-n-acetylenolpyruvylglucosamine Reductase, domain 2"/>
    <property type="match status" value="1"/>
</dbReference>
<dbReference type="InterPro" id="IPR015213">
    <property type="entry name" value="Cholesterol_OX_subst-bd"/>
</dbReference>
<evidence type="ECO:0000256" key="4">
    <source>
        <dbReference type="SAM" id="MobiDB-lite"/>
    </source>
</evidence>
<dbReference type="AlphaFoldDB" id="A0A652YQ07"/>
<dbReference type="SUPFAM" id="SSF56176">
    <property type="entry name" value="FAD-binding/transporter-associated domain-like"/>
    <property type="match status" value="1"/>
</dbReference>
<dbReference type="InterPro" id="IPR016164">
    <property type="entry name" value="FAD-linked_Oxase-like_C"/>
</dbReference>
<dbReference type="InterPro" id="IPR016167">
    <property type="entry name" value="FAD-bd_PCMH_sub1"/>
</dbReference>
<keyword evidence="3" id="KW-0560">Oxidoreductase</keyword>
<name>A0A652YQ07_NOCGL</name>
<dbReference type="EMBL" id="VNIQ01000004">
    <property type="protein sequence ID" value="TYQ04147.1"/>
    <property type="molecule type" value="Genomic_DNA"/>
</dbReference>
<comment type="caution">
    <text evidence="6">The sequence shown here is derived from an EMBL/GenBank/DDBJ whole genome shotgun (WGS) entry which is preliminary data.</text>
</comment>
<keyword evidence="1" id="KW-0285">Flavoprotein</keyword>
<dbReference type="PANTHER" id="PTHR43762">
    <property type="entry name" value="L-GULONOLACTONE OXIDASE"/>
    <property type="match status" value="1"/>
</dbReference>
<dbReference type="PROSITE" id="PS51387">
    <property type="entry name" value="FAD_PCMH"/>
    <property type="match status" value="1"/>
</dbReference>
<gene>
    <name evidence="6" type="ORF">FNL38_104523</name>
</gene>
<feature type="region of interest" description="Disordered" evidence="4">
    <location>
        <begin position="1"/>
        <end position="20"/>
    </location>
</feature>
<evidence type="ECO:0000313" key="6">
    <source>
        <dbReference type="EMBL" id="TYQ04147.1"/>
    </source>
</evidence>
<dbReference type="InterPro" id="IPR010031">
    <property type="entry name" value="FAD_lactone_oxidase-like"/>
</dbReference>
<evidence type="ECO:0000256" key="3">
    <source>
        <dbReference type="ARBA" id="ARBA00023002"/>
    </source>
</evidence>
<dbReference type="InterPro" id="IPR006094">
    <property type="entry name" value="Oxid_FAD_bind_N"/>
</dbReference>
<dbReference type="InterPro" id="IPR016169">
    <property type="entry name" value="FAD-bd_PCMH_sub2"/>
</dbReference>
<dbReference type="GO" id="GO:0016899">
    <property type="term" value="F:oxidoreductase activity, acting on the CH-OH group of donors, oxygen as acceptor"/>
    <property type="evidence" value="ECO:0007669"/>
    <property type="project" value="InterPro"/>
</dbReference>
<accession>A0A652YQ07</accession>
<evidence type="ECO:0000256" key="1">
    <source>
        <dbReference type="ARBA" id="ARBA00022630"/>
    </source>
</evidence>
<dbReference type="Pfam" id="PF01565">
    <property type="entry name" value="FAD_binding_4"/>
    <property type="match status" value="1"/>
</dbReference>
<dbReference type="PANTHER" id="PTHR43762:SF1">
    <property type="entry name" value="D-ARABINONO-1,4-LACTONE OXIDASE"/>
    <property type="match status" value="1"/>
</dbReference>
<dbReference type="InterPro" id="IPR016170">
    <property type="entry name" value="Cytok_DH_C_sf"/>
</dbReference>
<evidence type="ECO:0000259" key="5">
    <source>
        <dbReference type="PROSITE" id="PS51387"/>
    </source>
</evidence>
<organism evidence="6">
    <name type="scientific">Nocardia globerula</name>
    <dbReference type="NCBI Taxonomy" id="1818"/>
    <lineage>
        <taxon>Bacteria</taxon>
        <taxon>Bacillati</taxon>
        <taxon>Actinomycetota</taxon>
        <taxon>Actinomycetes</taxon>
        <taxon>Mycobacteriales</taxon>
        <taxon>Nocardiaceae</taxon>
        <taxon>Nocardia</taxon>
    </lineage>
</organism>